<dbReference type="EMBL" id="CP033578">
    <property type="protein sequence ID" value="AYV23497.1"/>
    <property type="molecule type" value="Genomic_DNA"/>
</dbReference>
<dbReference type="AlphaFoldDB" id="A0A3G4VF82"/>
<feature type="transmembrane region" description="Helical" evidence="7">
    <location>
        <begin position="212"/>
        <end position="233"/>
    </location>
</feature>
<dbReference type="SUPFAM" id="SSF82689">
    <property type="entry name" value="Mechanosensitive channel protein MscS (YggB), C-terminal domain"/>
    <property type="match status" value="1"/>
</dbReference>
<keyword evidence="6 7" id="KW-0472">Membrane</keyword>
<name>A0A3G4VF82_9VIBR</name>
<sequence>MDDQMKQWLIVFLSYCVVMTSWAESAFPLAPPDTSTPKATYESYLKRVTEANLALGEVYGDIANVSVEQKQNIFALFDKASQTFDLSAISDLNRHRVAMESVMLMKEVLDRIPSFDPAMIPDSKDVQSWTIPNTNIQIVKQESGNYLFSRQTVANLHYYYSLVKHLPSKLESTPDYYQYYSLSAGRLIPPTWFSLIDSLPPSMMSEIADQAVWQWVAFLLLTALLTGYAYLVYRQVHHALLKPSLMALGLFGYTWIADYQLNLTGGLMNLLNVAGELLFWPLIAQVAYIVASSSCKVLFAGNGQVSGLKKSLSQITGTIVGTLCGVAILGFGLHRLGVPVYGIVTGLSLGGMAIALAIKPTMENLIGGVILFMDKSLSVGDFCKVGSVSGVVEQIGVRSTLIRAKDRTQVTIANGDLVKMQIINFSRRDRYPLLVTLNLRYETPMETMVSLTRDIRSMLEAHELILASPLRVHFSSFSDYSLDIDVFAHIDTQEREAFLTIQQELLMKINQIVAEHEAKFALPSNTTYLKSDFQFNNPDQLKVAGDRD</sequence>
<evidence type="ECO:0000256" key="3">
    <source>
        <dbReference type="ARBA" id="ARBA00022475"/>
    </source>
</evidence>
<evidence type="ECO:0000256" key="4">
    <source>
        <dbReference type="ARBA" id="ARBA00022692"/>
    </source>
</evidence>
<dbReference type="GO" id="GO:0008381">
    <property type="term" value="F:mechanosensitive monoatomic ion channel activity"/>
    <property type="evidence" value="ECO:0007669"/>
    <property type="project" value="UniProtKB-ARBA"/>
</dbReference>
<dbReference type="Proteomes" id="UP000279760">
    <property type="component" value="Chromosome 2"/>
</dbReference>
<keyword evidence="5 7" id="KW-1133">Transmembrane helix</keyword>
<evidence type="ECO:0000256" key="7">
    <source>
        <dbReference type="SAM" id="Phobius"/>
    </source>
</evidence>
<feature type="domain" description="Mechanosensitive ion channel MscS" evidence="8">
    <location>
        <begin position="362"/>
        <end position="427"/>
    </location>
</feature>
<evidence type="ECO:0000256" key="2">
    <source>
        <dbReference type="ARBA" id="ARBA00008017"/>
    </source>
</evidence>
<evidence type="ECO:0000256" key="5">
    <source>
        <dbReference type="ARBA" id="ARBA00022989"/>
    </source>
</evidence>
<feature type="transmembrane region" description="Helical" evidence="7">
    <location>
        <begin position="311"/>
        <end position="332"/>
    </location>
</feature>
<dbReference type="InterPro" id="IPR049278">
    <property type="entry name" value="MS_channel_C"/>
</dbReference>
<dbReference type="Gene3D" id="1.10.287.1260">
    <property type="match status" value="1"/>
</dbReference>
<evidence type="ECO:0000313" key="10">
    <source>
        <dbReference type="EMBL" id="AYV23497.1"/>
    </source>
</evidence>
<keyword evidence="4 7" id="KW-0812">Transmembrane</keyword>
<feature type="transmembrane region" description="Helical" evidence="7">
    <location>
        <begin position="240"/>
        <end position="257"/>
    </location>
</feature>
<reference evidence="10 11" key="1">
    <citation type="submission" date="2018-11" db="EMBL/GenBank/DDBJ databases">
        <title>Complete Genome Sequence of Vbrio mediterranei 117-T6: a Potential Pathogen Bacteria Isolated from the Conchocelis of Pyropia.</title>
        <authorList>
            <person name="Liu Q."/>
        </authorList>
    </citation>
    <scope>NUCLEOTIDE SEQUENCE [LARGE SCALE GENOMIC DNA]</scope>
    <source>
        <strain evidence="10 11">117-T6</strain>
    </source>
</reference>
<dbReference type="InterPro" id="IPR010920">
    <property type="entry name" value="LSM_dom_sf"/>
</dbReference>
<comment type="similarity">
    <text evidence="2">Belongs to the MscS (TC 1.A.23) family.</text>
</comment>
<dbReference type="InterPro" id="IPR023408">
    <property type="entry name" value="MscS_beta-dom_sf"/>
</dbReference>
<organism evidence="10 11">
    <name type="scientific">Vibrio mediterranei</name>
    <dbReference type="NCBI Taxonomy" id="689"/>
    <lineage>
        <taxon>Bacteria</taxon>
        <taxon>Pseudomonadati</taxon>
        <taxon>Pseudomonadota</taxon>
        <taxon>Gammaproteobacteria</taxon>
        <taxon>Vibrionales</taxon>
        <taxon>Vibrionaceae</taxon>
        <taxon>Vibrio</taxon>
    </lineage>
</organism>
<keyword evidence="3" id="KW-1003">Cell membrane</keyword>
<dbReference type="InterPro" id="IPR006685">
    <property type="entry name" value="MscS_channel_2nd"/>
</dbReference>
<gene>
    <name evidence="10" type="ORF">ECB94_19570</name>
</gene>
<protein>
    <submittedName>
        <fullName evidence="10">Mechanosensitive ion channel family protein</fullName>
    </submittedName>
</protein>
<evidence type="ECO:0000256" key="1">
    <source>
        <dbReference type="ARBA" id="ARBA00004651"/>
    </source>
</evidence>
<dbReference type="SUPFAM" id="SSF50182">
    <property type="entry name" value="Sm-like ribonucleoproteins"/>
    <property type="match status" value="1"/>
</dbReference>
<evidence type="ECO:0000313" key="11">
    <source>
        <dbReference type="Proteomes" id="UP000279760"/>
    </source>
</evidence>
<evidence type="ECO:0000259" key="9">
    <source>
        <dbReference type="Pfam" id="PF21082"/>
    </source>
</evidence>
<dbReference type="Pfam" id="PF21082">
    <property type="entry name" value="MS_channel_3rd"/>
    <property type="match status" value="1"/>
</dbReference>
<dbReference type="Gene3D" id="2.30.30.60">
    <property type="match status" value="1"/>
</dbReference>
<comment type="subcellular location">
    <subcellularLocation>
        <location evidence="1">Cell membrane</location>
        <topology evidence="1">Multi-pass membrane protein</topology>
    </subcellularLocation>
</comment>
<dbReference type="GO" id="GO:0005886">
    <property type="term" value="C:plasma membrane"/>
    <property type="evidence" value="ECO:0007669"/>
    <property type="project" value="UniProtKB-SubCell"/>
</dbReference>
<proteinExistence type="inferred from homology"/>
<evidence type="ECO:0000256" key="6">
    <source>
        <dbReference type="ARBA" id="ARBA00023136"/>
    </source>
</evidence>
<dbReference type="PANTHER" id="PTHR30566:SF5">
    <property type="entry name" value="MECHANOSENSITIVE ION CHANNEL PROTEIN 1, MITOCHONDRIAL-RELATED"/>
    <property type="match status" value="1"/>
</dbReference>
<evidence type="ECO:0000259" key="8">
    <source>
        <dbReference type="Pfam" id="PF00924"/>
    </source>
</evidence>
<feature type="domain" description="Mechanosensitive ion channel MscS C-terminal" evidence="9">
    <location>
        <begin position="435"/>
        <end position="519"/>
    </location>
</feature>
<dbReference type="PANTHER" id="PTHR30566">
    <property type="entry name" value="YNAI-RELATED MECHANOSENSITIVE ION CHANNEL"/>
    <property type="match status" value="1"/>
</dbReference>
<feature type="transmembrane region" description="Helical" evidence="7">
    <location>
        <begin position="277"/>
        <end position="299"/>
    </location>
</feature>
<feature type="transmembrane region" description="Helical" evidence="7">
    <location>
        <begin position="338"/>
        <end position="358"/>
    </location>
</feature>
<dbReference type="InterPro" id="IPR011066">
    <property type="entry name" value="MscS_channel_C_sf"/>
</dbReference>
<dbReference type="Gene3D" id="3.30.70.100">
    <property type="match status" value="1"/>
</dbReference>
<accession>A0A3G4VF82</accession>
<dbReference type="Pfam" id="PF00924">
    <property type="entry name" value="MS_channel_2nd"/>
    <property type="match status" value="1"/>
</dbReference>